<proteinExistence type="inferred from homology"/>
<dbReference type="PANTHER" id="PTHR10263">
    <property type="entry name" value="V-TYPE PROTON ATPASE PROTEOLIPID SUBUNIT"/>
    <property type="match status" value="1"/>
</dbReference>
<evidence type="ECO:0000256" key="2">
    <source>
        <dbReference type="ARBA" id="ARBA00007296"/>
    </source>
</evidence>
<dbReference type="SUPFAM" id="SSF81333">
    <property type="entry name" value="F1F0 ATP synthase subunit C"/>
    <property type="match status" value="2"/>
</dbReference>
<dbReference type="AlphaFoldDB" id="A0A4R2E850"/>
<evidence type="ECO:0000259" key="9">
    <source>
        <dbReference type="Pfam" id="PF00137"/>
    </source>
</evidence>
<accession>A0A4R2E850</accession>
<dbReference type="CDD" id="cd18180">
    <property type="entry name" value="ATP-synt_Vo_Ao_c_NTPK_rpt2"/>
    <property type="match status" value="1"/>
</dbReference>
<feature type="transmembrane region" description="Helical" evidence="8">
    <location>
        <begin position="50"/>
        <end position="73"/>
    </location>
</feature>
<dbReference type="Pfam" id="PF00137">
    <property type="entry name" value="ATP-synt_C"/>
    <property type="match status" value="2"/>
</dbReference>
<feature type="transmembrane region" description="Helical" evidence="8">
    <location>
        <begin position="85"/>
        <end position="103"/>
    </location>
</feature>
<feature type="transmembrane region" description="Helical" evidence="8">
    <location>
        <begin position="137"/>
        <end position="157"/>
    </location>
</feature>
<dbReference type="GO" id="GO:0015078">
    <property type="term" value="F:proton transmembrane transporter activity"/>
    <property type="evidence" value="ECO:0007669"/>
    <property type="project" value="InterPro"/>
</dbReference>
<dbReference type="GO" id="GO:0033177">
    <property type="term" value="C:proton-transporting two-sector ATPase complex, proton-transporting domain"/>
    <property type="evidence" value="ECO:0007669"/>
    <property type="project" value="InterPro"/>
</dbReference>
<dbReference type="EMBL" id="SLWB01000018">
    <property type="protein sequence ID" value="TCN62712.1"/>
    <property type="molecule type" value="Genomic_DNA"/>
</dbReference>
<organism evidence="10 11">
    <name type="scientific">Acetobacteroides hydrogenigenes</name>
    <dbReference type="NCBI Taxonomy" id="979970"/>
    <lineage>
        <taxon>Bacteria</taxon>
        <taxon>Pseudomonadati</taxon>
        <taxon>Bacteroidota</taxon>
        <taxon>Bacteroidia</taxon>
        <taxon>Bacteroidales</taxon>
        <taxon>Rikenellaceae</taxon>
        <taxon>Acetobacteroides</taxon>
    </lineage>
</organism>
<comment type="similarity">
    <text evidence="2">Belongs to the V-ATPase proteolipid subunit family.</text>
</comment>
<comment type="caution">
    <text evidence="10">The sequence shown here is derived from an EMBL/GenBank/DDBJ whole genome shotgun (WGS) entry which is preliminary data.</text>
</comment>
<evidence type="ECO:0000256" key="5">
    <source>
        <dbReference type="ARBA" id="ARBA00022989"/>
    </source>
</evidence>
<dbReference type="InterPro" id="IPR035921">
    <property type="entry name" value="F/V-ATP_Csub_sf"/>
</dbReference>
<keyword evidence="6" id="KW-0406">Ion transport</keyword>
<sequence length="159" mass="16250">MFVSVMLAYAGLAIMVGLACIGSTIGVSISGNATIGGLKKNPDIFGKSMLLTALPSTQGLYGFAAFFLFNGIMPAFIAKGAPIDIAFAILAAGLAMGFVGYFSSVQQSKVVANGINEMANGNDVFGKTMILAVYPELYAIIALIAAVLIQISVGQSLGA</sequence>
<name>A0A4R2E850_9BACT</name>
<evidence type="ECO:0000256" key="7">
    <source>
        <dbReference type="ARBA" id="ARBA00023136"/>
    </source>
</evidence>
<keyword evidence="5 8" id="KW-1133">Transmembrane helix</keyword>
<gene>
    <name evidence="10" type="ORF">CLV25_11838</name>
</gene>
<evidence type="ECO:0000256" key="4">
    <source>
        <dbReference type="ARBA" id="ARBA00022692"/>
    </source>
</evidence>
<dbReference type="InterPro" id="IPR002379">
    <property type="entry name" value="ATPase_proteolipid_c-like_dom"/>
</dbReference>
<feature type="domain" description="V-ATPase proteolipid subunit C-like" evidence="9">
    <location>
        <begin position="11"/>
        <end position="68"/>
    </location>
</feature>
<keyword evidence="3" id="KW-0813">Transport</keyword>
<protein>
    <submittedName>
        <fullName evidence="10">V/A-type H+-transporting ATPase subunit K</fullName>
    </submittedName>
</protein>
<dbReference type="Gene3D" id="1.20.120.610">
    <property type="entry name" value="lithium bound rotor ring of v- atpase"/>
    <property type="match status" value="1"/>
</dbReference>
<comment type="subcellular location">
    <subcellularLocation>
        <location evidence="1">Membrane</location>
        <topology evidence="1">Multi-pass membrane protein</topology>
    </subcellularLocation>
</comment>
<dbReference type="OrthoDB" id="384481at2"/>
<dbReference type="Proteomes" id="UP000294830">
    <property type="component" value="Unassembled WGS sequence"/>
</dbReference>
<keyword evidence="4 8" id="KW-0812">Transmembrane</keyword>
<evidence type="ECO:0000313" key="10">
    <source>
        <dbReference type="EMBL" id="TCN62712.1"/>
    </source>
</evidence>
<evidence type="ECO:0000313" key="11">
    <source>
        <dbReference type="Proteomes" id="UP000294830"/>
    </source>
</evidence>
<reference evidence="10 11" key="1">
    <citation type="submission" date="2019-03" db="EMBL/GenBank/DDBJ databases">
        <title>Genomic Encyclopedia of Archaeal and Bacterial Type Strains, Phase II (KMG-II): from individual species to whole genera.</title>
        <authorList>
            <person name="Goeker M."/>
        </authorList>
    </citation>
    <scope>NUCLEOTIDE SEQUENCE [LARGE SCALE GENOMIC DNA]</scope>
    <source>
        <strain evidence="10 11">RL-C</strain>
    </source>
</reference>
<evidence type="ECO:0000256" key="3">
    <source>
        <dbReference type="ARBA" id="ARBA00022448"/>
    </source>
</evidence>
<evidence type="ECO:0000256" key="6">
    <source>
        <dbReference type="ARBA" id="ARBA00023065"/>
    </source>
</evidence>
<evidence type="ECO:0000256" key="1">
    <source>
        <dbReference type="ARBA" id="ARBA00004141"/>
    </source>
</evidence>
<keyword evidence="11" id="KW-1185">Reference proteome</keyword>
<feature type="transmembrane region" description="Helical" evidence="8">
    <location>
        <begin position="6"/>
        <end position="29"/>
    </location>
</feature>
<dbReference type="CDD" id="cd18179">
    <property type="entry name" value="ATP-synt_Vo_Ao_c_NTPK_rpt1"/>
    <property type="match status" value="1"/>
</dbReference>
<feature type="domain" description="V-ATPase proteolipid subunit C-like" evidence="9">
    <location>
        <begin position="90"/>
        <end position="149"/>
    </location>
</feature>
<dbReference type="RefSeq" id="WP_131840406.1">
    <property type="nucleotide sequence ID" value="NZ_SLWB01000018.1"/>
</dbReference>
<evidence type="ECO:0000256" key="8">
    <source>
        <dbReference type="SAM" id="Phobius"/>
    </source>
</evidence>
<keyword evidence="7 8" id="KW-0472">Membrane</keyword>